<reference evidence="6 7" key="1">
    <citation type="submission" date="2020-03" db="EMBL/GenBank/DDBJ databases">
        <title>Bradyrhizobium diversity isolated from nodules of Muelleranthus trifoliolatus.</title>
        <authorList>
            <person name="Klepa M."/>
            <person name="Helene L."/>
            <person name="Hungria M."/>
        </authorList>
    </citation>
    <scope>NUCLEOTIDE SEQUENCE [LARGE SCALE GENOMIC DNA]</scope>
    <source>
        <strain evidence="6 7">WSM 1744</strain>
    </source>
</reference>
<dbReference type="InterPro" id="IPR023352">
    <property type="entry name" value="MAPEG-like_dom_sf"/>
</dbReference>
<keyword evidence="2 5" id="KW-0812">Transmembrane</keyword>
<dbReference type="EMBL" id="JAAVLW010000002">
    <property type="protein sequence ID" value="NOJ46253.1"/>
    <property type="molecule type" value="Genomic_DNA"/>
</dbReference>
<dbReference type="GO" id="GO:0004602">
    <property type="term" value="F:glutathione peroxidase activity"/>
    <property type="evidence" value="ECO:0007669"/>
    <property type="project" value="TreeGrafter"/>
</dbReference>
<dbReference type="Proteomes" id="UP000528734">
    <property type="component" value="Unassembled WGS sequence"/>
</dbReference>
<keyword evidence="3 5" id="KW-1133">Transmembrane helix</keyword>
<dbReference type="PANTHER" id="PTHR10250:SF15">
    <property type="entry name" value="MICROSOMAL GLUTATHIONE S-TRANSFERASE-RELATED"/>
    <property type="match status" value="1"/>
</dbReference>
<sequence length="132" mass="14516">MHSYFHVAIVTLLTALLCFGMAAQVARTRVKVGIFAPAMTGDPLLERTIRAHLNTLEWMPIFLPSLWLFALYWSPLGATILGTVWIVGRIVYFIGYRSAAKSRSPGFFIQALAAFALLLGALGRIVYLAATT</sequence>
<dbReference type="InterPro" id="IPR050997">
    <property type="entry name" value="MAPEG"/>
</dbReference>
<dbReference type="Pfam" id="PF01124">
    <property type="entry name" value="MAPEG"/>
    <property type="match status" value="1"/>
</dbReference>
<comment type="caution">
    <text evidence="6">The sequence shown here is derived from an EMBL/GenBank/DDBJ whole genome shotgun (WGS) entry which is preliminary data.</text>
</comment>
<feature type="transmembrane region" description="Helical" evidence="5">
    <location>
        <begin position="66"/>
        <end position="95"/>
    </location>
</feature>
<evidence type="ECO:0000256" key="2">
    <source>
        <dbReference type="ARBA" id="ARBA00022692"/>
    </source>
</evidence>
<organism evidence="6 7">
    <name type="scientific">Bradyrhizobium archetypum</name>
    <dbReference type="NCBI Taxonomy" id="2721160"/>
    <lineage>
        <taxon>Bacteria</taxon>
        <taxon>Pseudomonadati</taxon>
        <taxon>Pseudomonadota</taxon>
        <taxon>Alphaproteobacteria</taxon>
        <taxon>Hyphomicrobiales</taxon>
        <taxon>Nitrobacteraceae</taxon>
        <taxon>Bradyrhizobium</taxon>
    </lineage>
</organism>
<dbReference type="RefSeq" id="WP_171709107.1">
    <property type="nucleotide sequence ID" value="NZ_JAAVLW010000002.1"/>
</dbReference>
<proteinExistence type="predicted"/>
<evidence type="ECO:0000256" key="4">
    <source>
        <dbReference type="ARBA" id="ARBA00023136"/>
    </source>
</evidence>
<feature type="transmembrane region" description="Helical" evidence="5">
    <location>
        <begin position="107"/>
        <end position="130"/>
    </location>
</feature>
<dbReference type="PANTHER" id="PTHR10250">
    <property type="entry name" value="MICROSOMAL GLUTATHIONE S-TRANSFERASE"/>
    <property type="match status" value="1"/>
</dbReference>
<evidence type="ECO:0000256" key="5">
    <source>
        <dbReference type="SAM" id="Phobius"/>
    </source>
</evidence>
<gene>
    <name evidence="6" type="ORF">HCN50_08335</name>
</gene>
<dbReference type="GO" id="GO:0006691">
    <property type="term" value="P:leukotriene metabolic process"/>
    <property type="evidence" value="ECO:0007669"/>
    <property type="project" value="UniProtKB-ARBA"/>
</dbReference>
<keyword evidence="4 5" id="KW-0472">Membrane</keyword>
<protein>
    <submittedName>
        <fullName evidence="6">MAPEG family protein</fullName>
    </submittedName>
</protein>
<keyword evidence="7" id="KW-1185">Reference proteome</keyword>
<dbReference type="AlphaFoldDB" id="A0A7Y4H2J4"/>
<evidence type="ECO:0000313" key="7">
    <source>
        <dbReference type="Proteomes" id="UP000528734"/>
    </source>
</evidence>
<dbReference type="Gene3D" id="1.20.120.550">
    <property type="entry name" value="Membrane associated eicosanoid/glutathione metabolism-like domain"/>
    <property type="match status" value="1"/>
</dbReference>
<evidence type="ECO:0000256" key="1">
    <source>
        <dbReference type="ARBA" id="ARBA00004141"/>
    </source>
</evidence>
<dbReference type="InterPro" id="IPR001129">
    <property type="entry name" value="Membr-assoc_MAPEG"/>
</dbReference>
<comment type="subcellular location">
    <subcellularLocation>
        <location evidence="1">Membrane</location>
        <topology evidence="1">Multi-pass membrane protein</topology>
    </subcellularLocation>
</comment>
<dbReference type="GO" id="GO:0016020">
    <property type="term" value="C:membrane"/>
    <property type="evidence" value="ECO:0007669"/>
    <property type="project" value="UniProtKB-SubCell"/>
</dbReference>
<evidence type="ECO:0000256" key="3">
    <source>
        <dbReference type="ARBA" id="ARBA00022989"/>
    </source>
</evidence>
<name>A0A7Y4H2J4_9BRAD</name>
<dbReference type="SUPFAM" id="SSF161084">
    <property type="entry name" value="MAPEG domain-like"/>
    <property type="match status" value="1"/>
</dbReference>
<accession>A0A7Y4H2J4</accession>
<dbReference type="GO" id="GO:0004364">
    <property type="term" value="F:glutathione transferase activity"/>
    <property type="evidence" value="ECO:0007669"/>
    <property type="project" value="TreeGrafter"/>
</dbReference>
<evidence type="ECO:0000313" key="6">
    <source>
        <dbReference type="EMBL" id="NOJ46253.1"/>
    </source>
</evidence>